<comment type="similarity">
    <text evidence="2">Belongs to the serine/threonine dehydratase family.</text>
</comment>
<dbReference type="AlphaFoldDB" id="A0A4P9WSV2"/>
<evidence type="ECO:0000259" key="6">
    <source>
        <dbReference type="Pfam" id="PF00291"/>
    </source>
</evidence>
<evidence type="ECO:0000313" key="8">
    <source>
        <dbReference type="Proteomes" id="UP000268535"/>
    </source>
</evidence>
<dbReference type="InterPro" id="IPR036052">
    <property type="entry name" value="TrpB-like_PALP_sf"/>
</dbReference>
<evidence type="ECO:0000256" key="4">
    <source>
        <dbReference type="ARBA" id="ARBA00023239"/>
    </source>
</evidence>
<evidence type="ECO:0000256" key="1">
    <source>
        <dbReference type="ARBA" id="ARBA00001933"/>
    </source>
</evidence>
<dbReference type="EMBL" id="ML010093">
    <property type="protein sequence ID" value="RKO96309.1"/>
    <property type="molecule type" value="Genomic_DNA"/>
</dbReference>
<dbReference type="Proteomes" id="UP000268535">
    <property type="component" value="Unassembled WGS sequence"/>
</dbReference>
<dbReference type="GO" id="GO:0009097">
    <property type="term" value="P:isoleucine biosynthetic process"/>
    <property type="evidence" value="ECO:0007669"/>
    <property type="project" value="TreeGrafter"/>
</dbReference>
<dbReference type="PANTHER" id="PTHR48078">
    <property type="entry name" value="THREONINE DEHYDRATASE, MITOCHONDRIAL-RELATED"/>
    <property type="match status" value="1"/>
</dbReference>
<dbReference type="SUPFAM" id="SSF53686">
    <property type="entry name" value="Tryptophan synthase beta subunit-like PLP-dependent enzymes"/>
    <property type="match status" value="1"/>
</dbReference>
<proteinExistence type="inferred from homology"/>
<accession>A0A4P9WSV2</accession>
<evidence type="ECO:0000313" key="7">
    <source>
        <dbReference type="EMBL" id="RKO96309.1"/>
    </source>
</evidence>
<evidence type="ECO:0000256" key="5">
    <source>
        <dbReference type="SAM" id="MobiDB-lite"/>
    </source>
</evidence>
<name>A0A4P9WSV2_9FUNG</name>
<dbReference type="GO" id="GO:0006565">
    <property type="term" value="P:L-serine catabolic process"/>
    <property type="evidence" value="ECO:0007669"/>
    <property type="project" value="TreeGrafter"/>
</dbReference>
<dbReference type="InterPro" id="IPR050147">
    <property type="entry name" value="Ser/Thr_Dehydratase"/>
</dbReference>
<reference evidence="8" key="1">
    <citation type="journal article" date="2018" name="Nat. Microbiol.">
        <title>Leveraging single-cell genomics to expand the fungal tree of life.</title>
        <authorList>
            <person name="Ahrendt S.R."/>
            <person name="Quandt C.A."/>
            <person name="Ciobanu D."/>
            <person name="Clum A."/>
            <person name="Salamov A."/>
            <person name="Andreopoulos B."/>
            <person name="Cheng J.F."/>
            <person name="Woyke T."/>
            <person name="Pelin A."/>
            <person name="Henrissat B."/>
            <person name="Reynolds N.K."/>
            <person name="Benny G.L."/>
            <person name="Smith M.E."/>
            <person name="James T.Y."/>
            <person name="Grigoriev I.V."/>
        </authorList>
    </citation>
    <scope>NUCLEOTIDE SEQUENCE [LARGE SCALE GENOMIC DNA]</scope>
    <source>
        <strain evidence="8">ATCC 52028</strain>
    </source>
</reference>
<gene>
    <name evidence="7" type="ORF">CAUPRSCDRAFT_11998</name>
</gene>
<sequence>MDIPPSQMLNPEYREAVARPPEGLVVEGTPSGSPASDRSGAEHTSWAATSEEAAEKASDLSRPHSEALAGPTTLELENEGPTARRPMASTAPAFPSAGGSAAGSVQATPDRPQTFFSVLDSGAAAHQMPKETLLVNPHRIVPAAPLPGADPYPTSVATNATDEAPTEADQMQYNPAHAYSARTRQTIEPDYLKLILMARVYDVAKESPLSAARLLSARLRNTILIKREDLQSVFSFKCRGAYNRMQHLAPSERAKGVVACSAGNHAQGVALSAREMGMRATIVMPVATPPIKYMNVERLGATVVLHGADFDEAKAECARLSTEQGLVNIPPFDDPYVIAGQGTIGVEILRQTE</sequence>
<feature type="compositionally biased region" description="Low complexity" evidence="5">
    <location>
        <begin position="42"/>
        <end position="51"/>
    </location>
</feature>
<feature type="compositionally biased region" description="Low complexity" evidence="5">
    <location>
        <begin position="88"/>
        <end position="104"/>
    </location>
</feature>
<dbReference type="InterPro" id="IPR001926">
    <property type="entry name" value="TrpB-like_PALP"/>
</dbReference>
<dbReference type="FunFam" id="3.40.50.1100:FF:000005">
    <property type="entry name" value="Threonine dehydratase catabolic"/>
    <property type="match status" value="1"/>
</dbReference>
<feature type="non-terminal residue" evidence="7">
    <location>
        <position position="353"/>
    </location>
</feature>
<dbReference type="GO" id="GO:0006567">
    <property type="term" value="P:L-threonine catabolic process"/>
    <property type="evidence" value="ECO:0007669"/>
    <property type="project" value="TreeGrafter"/>
</dbReference>
<dbReference type="Pfam" id="PF00291">
    <property type="entry name" value="PALP"/>
    <property type="match status" value="1"/>
</dbReference>
<organism evidence="7 8">
    <name type="scientific">Caulochytrium protostelioides</name>
    <dbReference type="NCBI Taxonomy" id="1555241"/>
    <lineage>
        <taxon>Eukaryota</taxon>
        <taxon>Fungi</taxon>
        <taxon>Fungi incertae sedis</taxon>
        <taxon>Chytridiomycota</taxon>
        <taxon>Chytridiomycota incertae sedis</taxon>
        <taxon>Chytridiomycetes</taxon>
        <taxon>Caulochytriales</taxon>
        <taxon>Caulochytriaceae</taxon>
        <taxon>Caulochytrium</taxon>
    </lineage>
</organism>
<feature type="region of interest" description="Disordered" evidence="5">
    <location>
        <begin position="1"/>
        <end position="108"/>
    </location>
</feature>
<keyword evidence="3" id="KW-0663">Pyridoxal phosphate</keyword>
<evidence type="ECO:0000256" key="3">
    <source>
        <dbReference type="ARBA" id="ARBA00022898"/>
    </source>
</evidence>
<feature type="domain" description="Tryptophan synthase beta chain-like PALP" evidence="6">
    <location>
        <begin position="205"/>
        <end position="352"/>
    </location>
</feature>
<protein>
    <submittedName>
        <fullName evidence="7">Tryptophan synthase beta subunit-like PLP-dependent enzyme</fullName>
    </submittedName>
</protein>
<feature type="compositionally biased region" description="Basic and acidic residues" evidence="5">
    <location>
        <begin position="53"/>
        <end position="65"/>
    </location>
</feature>
<dbReference type="PANTHER" id="PTHR48078:SF11">
    <property type="entry name" value="THREONINE DEHYDRATASE, MITOCHONDRIAL"/>
    <property type="match status" value="1"/>
</dbReference>
<dbReference type="GO" id="GO:0003941">
    <property type="term" value="F:L-serine ammonia-lyase activity"/>
    <property type="evidence" value="ECO:0007669"/>
    <property type="project" value="TreeGrafter"/>
</dbReference>
<dbReference type="Gene3D" id="3.40.50.1100">
    <property type="match status" value="2"/>
</dbReference>
<dbReference type="GO" id="GO:0004794">
    <property type="term" value="F:threonine deaminase activity"/>
    <property type="evidence" value="ECO:0007669"/>
    <property type="project" value="TreeGrafter"/>
</dbReference>
<comment type="cofactor">
    <cofactor evidence="1">
        <name>pyridoxal 5'-phosphate</name>
        <dbReference type="ChEBI" id="CHEBI:597326"/>
    </cofactor>
</comment>
<evidence type="ECO:0000256" key="2">
    <source>
        <dbReference type="ARBA" id="ARBA00010869"/>
    </source>
</evidence>
<keyword evidence="4" id="KW-0456">Lyase</keyword>